<feature type="compositionally biased region" description="Basic residues" evidence="1">
    <location>
        <begin position="36"/>
        <end position="48"/>
    </location>
</feature>
<proteinExistence type="predicted"/>
<evidence type="ECO:0000313" key="3">
    <source>
        <dbReference type="Proteomes" id="UP000606786"/>
    </source>
</evidence>
<sequence length="106" mass="11959">MLAARLTGLQLTIWIKGSEVEIKENETTTTTNTAPHRTKTTVTHHHQQFRVNPQPDRATCGVSFGAPNEEYEHDVWRVACGVWHTAVSAILHRLQLHVNGHNDSTR</sequence>
<gene>
    <name evidence="2" type="ORF">CCAP1982_LOCUS19626</name>
</gene>
<evidence type="ECO:0000256" key="1">
    <source>
        <dbReference type="SAM" id="MobiDB-lite"/>
    </source>
</evidence>
<keyword evidence="3" id="KW-1185">Reference proteome</keyword>
<name>A0A811V5X6_CERCA</name>
<dbReference type="EMBL" id="CAJHJT010000056">
    <property type="protein sequence ID" value="CAD7011538.1"/>
    <property type="molecule type" value="Genomic_DNA"/>
</dbReference>
<dbReference type="AlphaFoldDB" id="A0A811V5X6"/>
<feature type="region of interest" description="Disordered" evidence="1">
    <location>
        <begin position="25"/>
        <end position="61"/>
    </location>
</feature>
<organism evidence="2 3">
    <name type="scientific">Ceratitis capitata</name>
    <name type="common">Mediterranean fruit fly</name>
    <name type="synonym">Tephritis capitata</name>
    <dbReference type="NCBI Taxonomy" id="7213"/>
    <lineage>
        <taxon>Eukaryota</taxon>
        <taxon>Metazoa</taxon>
        <taxon>Ecdysozoa</taxon>
        <taxon>Arthropoda</taxon>
        <taxon>Hexapoda</taxon>
        <taxon>Insecta</taxon>
        <taxon>Pterygota</taxon>
        <taxon>Neoptera</taxon>
        <taxon>Endopterygota</taxon>
        <taxon>Diptera</taxon>
        <taxon>Brachycera</taxon>
        <taxon>Muscomorpha</taxon>
        <taxon>Tephritoidea</taxon>
        <taxon>Tephritidae</taxon>
        <taxon>Ceratitis</taxon>
        <taxon>Ceratitis</taxon>
    </lineage>
</organism>
<dbReference type="Proteomes" id="UP000606786">
    <property type="component" value="Unassembled WGS sequence"/>
</dbReference>
<protein>
    <submittedName>
        <fullName evidence="2">(Mediterranean fruit fly) hypothetical protein</fullName>
    </submittedName>
</protein>
<accession>A0A811V5X6</accession>
<evidence type="ECO:0000313" key="2">
    <source>
        <dbReference type="EMBL" id="CAD7011538.1"/>
    </source>
</evidence>
<comment type="caution">
    <text evidence="2">The sequence shown here is derived from an EMBL/GenBank/DDBJ whole genome shotgun (WGS) entry which is preliminary data.</text>
</comment>
<reference evidence="2" key="1">
    <citation type="submission" date="2020-11" db="EMBL/GenBank/DDBJ databases">
        <authorList>
            <person name="Whitehead M."/>
        </authorList>
    </citation>
    <scope>NUCLEOTIDE SEQUENCE</scope>
    <source>
        <strain evidence="2">EGII</strain>
    </source>
</reference>